<proteinExistence type="predicted"/>
<sequence length="42" mass="4362">MSISSANLATGATSRSHKLSVSSSQSSTLSAELAASRAWKMY</sequence>
<gene>
    <name evidence="2" type="ORF">PF011_g15060</name>
</gene>
<evidence type="ECO:0000256" key="1">
    <source>
        <dbReference type="SAM" id="MobiDB-lite"/>
    </source>
</evidence>
<dbReference type="EMBL" id="QXFW01001002">
    <property type="protein sequence ID" value="KAE8998420.1"/>
    <property type="molecule type" value="Genomic_DNA"/>
</dbReference>
<accession>A0A6A3JT05</accession>
<feature type="compositionally biased region" description="Polar residues" evidence="1">
    <location>
        <begin position="1"/>
        <end position="13"/>
    </location>
</feature>
<protein>
    <submittedName>
        <fullName evidence="2">Uncharacterized protein</fullName>
    </submittedName>
</protein>
<comment type="caution">
    <text evidence="2">The sequence shown here is derived from an EMBL/GenBank/DDBJ whole genome shotgun (WGS) entry which is preliminary data.</text>
</comment>
<reference evidence="2 3" key="1">
    <citation type="submission" date="2018-09" db="EMBL/GenBank/DDBJ databases">
        <title>Genomic investigation of the strawberry pathogen Phytophthora fragariae indicates pathogenicity is determined by transcriptional variation in three key races.</title>
        <authorList>
            <person name="Adams T.M."/>
            <person name="Armitage A.D."/>
            <person name="Sobczyk M.K."/>
            <person name="Bates H.J."/>
            <person name="Dunwell J.M."/>
            <person name="Nellist C.F."/>
            <person name="Harrison R.J."/>
        </authorList>
    </citation>
    <scope>NUCLEOTIDE SEQUENCE [LARGE SCALE GENOMIC DNA]</scope>
    <source>
        <strain evidence="2 3">SCRP245</strain>
    </source>
</reference>
<dbReference type="AlphaFoldDB" id="A0A6A3JT05"/>
<feature type="region of interest" description="Disordered" evidence="1">
    <location>
        <begin position="1"/>
        <end position="29"/>
    </location>
</feature>
<organism evidence="2 3">
    <name type="scientific">Phytophthora fragariae</name>
    <dbReference type="NCBI Taxonomy" id="53985"/>
    <lineage>
        <taxon>Eukaryota</taxon>
        <taxon>Sar</taxon>
        <taxon>Stramenopiles</taxon>
        <taxon>Oomycota</taxon>
        <taxon>Peronosporomycetes</taxon>
        <taxon>Peronosporales</taxon>
        <taxon>Peronosporaceae</taxon>
        <taxon>Phytophthora</taxon>
    </lineage>
</organism>
<name>A0A6A3JT05_9STRA</name>
<evidence type="ECO:0000313" key="2">
    <source>
        <dbReference type="EMBL" id="KAE8998420.1"/>
    </source>
</evidence>
<dbReference type="Proteomes" id="UP000460718">
    <property type="component" value="Unassembled WGS sequence"/>
</dbReference>
<feature type="compositionally biased region" description="Low complexity" evidence="1">
    <location>
        <begin position="19"/>
        <end position="29"/>
    </location>
</feature>
<evidence type="ECO:0000313" key="3">
    <source>
        <dbReference type="Proteomes" id="UP000460718"/>
    </source>
</evidence>